<evidence type="ECO:0000313" key="3">
    <source>
        <dbReference type="EMBL" id="GKV11659.1"/>
    </source>
</evidence>
<keyword evidence="1" id="KW-0040">ANK repeat</keyword>
<accession>A0AAV5JAR8</accession>
<name>A0AAV5JAR8_9ROSI</name>
<feature type="domain" description="C2H2-type" evidence="2">
    <location>
        <begin position="128"/>
        <end position="149"/>
    </location>
</feature>
<dbReference type="InterPro" id="IPR013087">
    <property type="entry name" value="Znf_C2H2_type"/>
</dbReference>
<dbReference type="SUPFAM" id="SSF48403">
    <property type="entry name" value="Ankyrin repeat"/>
    <property type="match status" value="1"/>
</dbReference>
<dbReference type="PROSITE" id="PS00028">
    <property type="entry name" value="ZINC_FINGER_C2H2_1"/>
    <property type="match status" value="1"/>
</dbReference>
<reference evidence="3 4" key="1">
    <citation type="journal article" date="2021" name="Commun. Biol.">
        <title>The genome of Shorea leprosula (Dipterocarpaceae) highlights the ecological relevance of drought in aseasonal tropical rainforests.</title>
        <authorList>
            <person name="Ng K.K.S."/>
            <person name="Kobayashi M.J."/>
            <person name="Fawcett J.A."/>
            <person name="Hatakeyama M."/>
            <person name="Paape T."/>
            <person name="Ng C.H."/>
            <person name="Ang C.C."/>
            <person name="Tnah L.H."/>
            <person name="Lee C.T."/>
            <person name="Nishiyama T."/>
            <person name="Sese J."/>
            <person name="O'Brien M.J."/>
            <person name="Copetti D."/>
            <person name="Mohd Noor M.I."/>
            <person name="Ong R.C."/>
            <person name="Putra M."/>
            <person name="Sireger I.Z."/>
            <person name="Indrioko S."/>
            <person name="Kosugi Y."/>
            <person name="Izuno A."/>
            <person name="Isagi Y."/>
            <person name="Lee S.L."/>
            <person name="Shimizu K.K."/>
        </authorList>
    </citation>
    <scope>NUCLEOTIDE SEQUENCE [LARGE SCALE GENOMIC DNA]</scope>
    <source>
        <strain evidence="3">214</strain>
    </source>
</reference>
<sequence>MDERMLGVARAGKVDALYALIQENPSVFESIDGLPFVDSPLHIAASEGHVDFVMEMMILKPSFARKLNPCGFSPMHLALQNDRNLVVRELLRVDKDLVCVKGKAGLTSLHLAVEMGNLQHIAEFLKACPECIKDVTTQGHTALHIAVIHNNFEALKLLMFWLLKSTHKEADIWEEQVFNMKDREGNTILHIAASRNHYQIVKLLIKSAKIKNEINLNHHSALEMLEGQDDTRKTARALRWAGYLKTEAHFKRQTVAESLGSEEEISWLKKLLTRQVRRENKKSTDDKKNNLLTLVGTIFLAINSQ</sequence>
<comment type="caution">
    <text evidence="3">The sequence shown here is derived from an EMBL/GenBank/DDBJ whole genome shotgun (WGS) entry which is preliminary data.</text>
</comment>
<dbReference type="Pfam" id="PF12796">
    <property type="entry name" value="Ank_2"/>
    <property type="match status" value="1"/>
</dbReference>
<keyword evidence="4" id="KW-1185">Reference proteome</keyword>
<organism evidence="3 4">
    <name type="scientific">Rubroshorea leprosula</name>
    <dbReference type="NCBI Taxonomy" id="152421"/>
    <lineage>
        <taxon>Eukaryota</taxon>
        <taxon>Viridiplantae</taxon>
        <taxon>Streptophyta</taxon>
        <taxon>Embryophyta</taxon>
        <taxon>Tracheophyta</taxon>
        <taxon>Spermatophyta</taxon>
        <taxon>Magnoliopsida</taxon>
        <taxon>eudicotyledons</taxon>
        <taxon>Gunneridae</taxon>
        <taxon>Pentapetalae</taxon>
        <taxon>rosids</taxon>
        <taxon>malvids</taxon>
        <taxon>Malvales</taxon>
        <taxon>Dipterocarpaceae</taxon>
        <taxon>Rubroshorea</taxon>
    </lineage>
</organism>
<dbReference type="PANTHER" id="PTHR24128">
    <property type="entry name" value="HOMEOBOX PROTEIN WARIAI"/>
    <property type="match status" value="1"/>
</dbReference>
<evidence type="ECO:0000256" key="1">
    <source>
        <dbReference type="PROSITE-ProRule" id="PRU00023"/>
    </source>
</evidence>
<dbReference type="EMBL" id="BPVZ01000035">
    <property type="protein sequence ID" value="GKV11659.1"/>
    <property type="molecule type" value="Genomic_DNA"/>
</dbReference>
<dbReference type="InterPro" id="IPR002110">
    <property type="entry name" value="Ankyrin_rpt"/>
</dbReference>
<dbReference type="Proteomes" id="UP001054252">
    <property type="component" value="Unassembled WGS sequence"/>
</dbReference>
<dbReference type="PROSITE" id="PS50088">
    <property type="entry name" value="ANK_REPEAT"/>
    <property type="match status" value="2"/>
</dbReference>
<evidence type="ECO:0000313" key="4">
    <source>
        <dbReference type="Proteomes" id="UP001054252"/>
    </source>
</evidence>
<protein>
    <recommendedName>
        <fullName evidence="2">C2H2-type domain-containing protein</fullName>
    </recommendedName>
</protein>
<evidence type="ECO:0000259" key="2">
    <source>
        <dbReference type="PROSITE" id="PS00028"/>
    </source>
</evidence>
<feature type="repeat" description="ANK" evidence="1">
    <location>
        <begin position="138"/>
        <end position="159"/>
    </location>
</feature>
<dbReference type="Pfam" id="PF00023">
    <property type="entry name" value="Ank"/>
    <property type="match status" value="1"/>
</dbReference>
<dbReference type="AlphaFoldDB" id="A0AAV5JAR8"/>
<dbReference type="PANTHER" id="PTHR24128:SF46">
    <property type="entry name" value="ALPHA-LATROTOXIN-LHE1A-LIKE ISOFORM X1"/>
    <property type="match status" value="1"/>
</dbReference>
<proteinExistence type="predicted"/>
<dbReference type="InterPro" id="IPR036770">
    <property type="entry name" value="Ankyrin_rpt-contain_sf"/>
</dbReference>
<gene>
    <name evidence="3" type="ORF">SLEP1_g22899</name>
</gene>
<feature type="repeat" description="ANK" evidence="1">
    <location>
        <begin position="184"/>
        <end position="206"/>
    </location>
</feature>
<dbReference type="Gene3D" id="1.25.40.20">
    <property type="entry name" value="Ankyrin repeat-containing domain"/>
    <property type="match status" value="1"/>
</dbReference>
<dbReference type="PROSITE" id="PS50297">
    <property type="entry name" value="ANK_REP_REGION"/>
    <property type="match status" value="2"/>
</dbReference>
<dbReference type="SMART" id="SM00248">
    <property type="entry name" value="ANK"/>
    <property type="match status" value="5"/>
</dbReference>